<proteinExistence type="predicted"/>
<evidence type="ECO:0000313" key="1">
    <source>
        <dbReference type="EMBL" id="KAF9643552.1"/>
    </source>
</evidence>
<dbReference type="EMBL" id="MU118208">
    <property type="protein sequence ID" value="KAF9643552.1"/>
    <property type="molecule type" value="Genomic_DNA"/>
</dbReference>
<evidence type="ECO:0000313" key="2">
    <source>
        <dbReference type="Proteomes" id="UP000886501"/>
    </source>
</evidence>
<name>A0ACB6Z235_THEGA</name>
<dbReference type="Proteomes" id="UP000886501">
    <property type="component" value="Unassembled WGS sequence"/>
</dbReference>
<gene>
    <name evidence="1" type="ORF">BDM02DRAFT_1413070</name>
</gene>
<accession>A0ACB6Z235</accession>
<comment type="caution">
    <text evidence="1">The sequence shown here is derived from an EMBL/GenBank/DDBJ whole genome shotgun (WGS) entry which is preliminary data.</text>
</comment>
<sequence length="76" mass="8634">MSRAWPCSKKLPRVRSWTVMPFGVISSCIGCTSFCSCLREVLFVKQGDMHPLPEPHQPRPHESTPDPQVLVLLWDS</sequence>
<keyword evidence="2" id="KW-1185">Reference proteome</keyword>
<reference evidence="1" key="2">
    <citation type="journal article" date="2020" name="Nat. Commun.">
        <title>Large-scale genome sequencing of mycorrhizal fungi provides insights into the early evolution of symbiotic traits.</title>
        <authorList>
            <person name="Miyauchi S."/>
            <person name="Kiss E."/>
            <person name="Kuo A."/>
            <person name="Drula E."/>
            <person name="Kohler A."/>
            <person name="Sanchez-Garcia M."/>
            <person name="Morin E."/>
            <person name="Andreopoulos B."/>
            <person name="Barry K.W."/>
            <person name="Bonito G."/>
            <person name="Buee M."/>
            <person name="Carver A."/>
            <person name="Chen C."/>
            <person name="Cichocki N."/>
            <person name="Clum A."/>
            <person name="Culley D."/>
            <person name="Crous P.W."/>
            <person name="Fauchery L."/>
            <person name="Girlanda M."/>
            <person name="Hayes R.D."/>
            <person name="Keri Z."/>
            <person name="LaButti K."/>
            <person name="Lipzen A."/>
            <person name="Lombard V."/>
            <person name="Magnuson J."/>
            <person name="Maillard F."/>
            <person name="Murat C."/>
            <person name="Nolan M."/>
            <person name="Ohm R.A."/>
            <person name="Pangilinan J."/>
            <person name="Pereira M.F."/>
            <person name="Perotto S."/>
            <person name="Peter M."/>
            <person name="Pfister S."/>
            <person name="Riley R."/>
            <person name="Sitrit Y."/>
            <person name="Stielow J.B."/>
            <person name="Szollosi G."/>
            <person name="Zifcakova L."/>
            <person name="Stursova M."/>
            <person name="Spatafora J.W."/>
            <person name="Tedersoo L."/>
            <person name="Vaario L.M."/>
            <person name="Yamada A."/>
            <person name="Yan M."/>
            <person name="Wang P."/>
            <person name="Xu J."/>
            <person name="Bruns T."/>
            <person name="Baldrian P."/>
            <person name="Vilgalys R."/>
            <person name="Dunand C."/>
            <person name="Henrissat B."/>
            <person name="Grigoriev I.V."/>
            <person name="Hibbett D."/>
            <person name="Nagy L.G."/>
            <person name="Martin F.M."/>
        </authorList>
    </citation>
    <scope>NUCLEOTIDE SEQUENCE</scope>
    <source>
        <strain evidence="1">P2</strain>
    </source>
</reference>
<reference evidence="1" key="1">
    <citation type="submission" date="2019-10" db="EMBL/GenBank/DDBJ databases">
        <authorList>
            <consortium name="DOE Joint Genome Institute"/>
            <person name="Kuo A."/>
            <person name="Miyauchi S."/>
            <person name="Kiss E."/>
            <person name="Drula E."/>
            <person name="Kohler A."/>
            <person name="Sanchez-Garcia M."/>
            <person name="Andreopoulos B."/>
            <person name="Barry K.W."/>
            <person name="Bonito G."/>
            <person name="Buee M."/>
            <person name="Carver A."/>
            <person name="Chen C."/>
            <person name="Cichocki N."/>
            <person name="Clum A."/>
            <person name="Culley D."/>
            <person name="Crous P.W."/>
            <person name="Fauchery L."/>
            <person name="Girlanda M."/>
            <person name="Hayes R."/>
            <person name="Keri Z."/>
            <person name="Labutti K."/>
            <person name="Lipzen A."/>
            <person name="Lombard V."/>
            <person name="Magnuson J."/>
            <person name="Maillard F."/>
            <person name="Morin E."/>
            <person name="Murat C."/>
            <person name="Nolan M."/>
            <person name="Ohm R."/>
            <person name="Pangilinan J."/>
            <person name="Pereira M."/>
            <person name="Perotto S."/>
            <person name="Peter M."/>
            <person name="Riley R."/>
            <person name="Sitrit Y."/>
            <person name="Stielow B."/>
            <person name="Szollosi G."/>
            <person name="Zifcakova L."/>
            <person name="Stursova M."/>
            <person name="Spatafora J.W."/>
            <person name="Tedersoo L."/>
            <person name="Vaario L.-M."/>
            <person name="Yamada A."/>
            <person name="Yan M."/>
            <person name="Wang P."/>
            <person name="Xu J."/>
            <person name="Bruns T."/>
            <person name="Baldrian P."/>
            <person name="Vilgalys R."/>
            <person name="Henrissat B."/>
            <person name="Grigoriev I.V."/>
            <person name="Hibbett D."/>
            <person name="Nagy L.G."/>
            <person name="Martin F.M."/>
        </authorList>
    </citation>
    <scope>NUCLEOTIDE SEQUENCE</scope>
    <source>
        <strain evidence="1">P2</strain>
    </source>
</reference>
<organism evidence="1 2">
    <name type="scientific">Thelephora ganbajun</name>
    <name type="common">Ganba fungus</name>
    <dbReference type="NCBI Taxonomy" id="370292"/>
    <lineage>
        <taxon>Eukaryota</taxon>
        <taxon>Fungi</taxon>
        <taxon>Dikarya</taxon>
        <taxon>Basidiomycota</taxon>
        <taxon>Agaricomycotina</taxon>
        <taxon>Agaricomycetes</taxon>
        <taxon>Thelephorales</taxon>
        <taxon>Thelephoraceae</taxon>
        <taxon>Thelephora</taxon>
    </lineage>
</organism>
<protein>
    <submittedName>
        <fullName evidence="1">Uncharacterized protein</fullName>
    </submittedName>
</protein>